<keyword evidence="3" id="KW-0805">Transcription regulation</keyword>
<feature type="compositionally biased region" description="Acidic residues" evidence="7">
    <location>
        <begin position="503"/>
        <end position="524"/>
    </location>
</feature>
<dbReference type="OrthoDB" id="691673at2759"/>
<dbReference type="InterPro" id="IPR001005">
    <property type="entry name" value="SANT/Myb"/>
</dbReference>
<feature type="domain" description="Myb-like" evidence="8">
    <location>
        <begin position="369"/>
        <end position="427"/>
    </location>
</feature>
<evidence type="ECO:0000256" key="4">
    <source>
        <dbReference type="ARBA" id="ARBA00023125"/>
    </source>
</evidence>
<evidence type="ECO:0000256" key="6">
    <source>
        <dbReference type="ARBA" id="ARBA00023242"/>
    </source>
</evidence>
<dbReference type="EMBL" id="JAAARO010000015">
    <property type="protein sequence ID" value="KAF5735356.1"/>
    <property type="molecule type" value="Genomic_DNA"/>
</dbReference>
<dbReference type="GO" id="GO:0003677">
    <property type="term" value="F:DNA binding"/>
    <property type="evidence" value="ECO:0007669"/>
    <property type="project" value="UniProtKB-KW"/>
</dbReference>
<dbReference type="SMART" id="SM00717">
    <property type="entry name" value="SANT"/>
    <property type="match status" value="2"/>
</dbReference>
<comment type="subcellular location">
    <subcellularLocation>
        <location evidence="1">Nucleus</location>
    </subcellularLocation>
</comment>
<dbReference type="GO" id="GO:0006355">
    <property type="term" value="P:regulation of DNA-templated transcription"/>
    <property type="evidence" value="ECO:0007669"/>
    <property type="project" value="UniProtKB-ARBA"/>
</dbReference>
<dbReference type="PROSITE" id="PS50090">
    <property type="entry name" value="MYB_LIKE"/>
    <property type="match status" value="2"/>
</dbReference>
<reference evidence="9 10" key="1">
    <citation type="journal article" date="2020" name="Nat. Commun.">
        <title>Genome of Tripterygium wilfordii and identification of cytochrome P450 involved in triptolide biosynthesis.</title>
        <authorList>
            <person name="Tu L."/>
            <person name="Su P."/>
            <person name="Zhang Z."/>
            <person name="Gao L."/>
            <person name="Wang J."/>
            <person name="Hu T."/>
            <person name="Zhou J."/>
            <person name="Zhang Y."/>
            <person name="Zhao Y."/>
            <person name="Liu Y."/>
            <person name="Song Y."/>
            <person name="Tong Y."/>
            <person name="Lu Y."/>
            <person name="Yang J."/>
            <person name="Xu C."/>
            <person name="Jia M."/>
            <person name="Peters R.J."/>
            <person name="Huang L."/>
            <person name="Gao W."/>
        </authorList>
    </citation>
    <scope>NUCLEOTIDE SEQUENCE [LARGE SCALE GENOMIC DNA]</scope>
    <source>
        <strain evidence="10">cv. XIE 37</strain>
        <tissue evidence="9">Leaf</tissue>
    </source>
</reference>
<evidence type="ECO:0000256" key="1">
    <source>
        <dbReference type="ARBA" id="ARBA00004123"/>
    </source>
</evidence>
<gene>
    <name evidence="9" type="ORF">HS088_TW15G00858</name>
</gene>
<organism evidence="9 10">
    <name type="scientific">Tripterygium wilfordii</name>
    <name type="common">Thunder God vine</name>
    <dbReference type="NCBI Taxonomy" id="458696"/>
    <lineage>
        <taxon>Eukaryota</taxon>
        <taxon>Viridiplantae</taxon>
        <taxon>Streptophyta</taxon>
        <taxon>Embryophyta</taxon>
        <taxon>Tracheophyta</taxon>
        <taxon>Spermatophyta</taxon>
        <taxon>Magnoliopsida</taxon>
        <taxon>eudicotyledons</taxon>
        <taxon>Gunneridae</taxon>
        <taxon>Pentapetalae</taxon>
        <taxon>rosids</taxon>
        <taxon>fabids</taxon>
        <taxon>Celastrales</taxon>
        <taxon>Celastraceae</taxon>
        <taxon>Tripterygium</taxon>
    </lineage>
</organism>
<name>A0A7J7CN51_TRIWF</name>
<accession>A0A7J7CN51</accession>
<keyword evidence="5" id="KW-0804">Transcription</keyword>
<protein>
    <submittedName>
        <fullName evidence="9">Trihelix transcription factor GT-2-like</fullName>
    </submittedName>
</protein>
<feature type="region of interest" description="Disordered" evidence="7">
    <location>
        <begin position="1"/>
        <end position="48"/>
    </location>
</feature>
<dbReference type="InParanoid" id="A0A7J7CN51"/>
<feature type="compositionally biased region" description="Basic and acidic residues" evidence="7">
    <location>
        <begin position="29"/>
        <end position="40"/>
    </location>
</feature>
<dbReference type="Pfam" id="PF13837">
    <property type="entry name" value="Myb_DNA-bind_4"/>
    <property type="match status" value="2"/>
</dbReference>
<dbReference type="FunCoup" id="A0A7J7CN51">
    <property type="interactions" value="354"/>
</dbReference>
<dbReference type="FunFam" id="1.10.10.60:FF:000061">
    <property type="entry name" value="Trihelix transcription factor GT-2"/>
    <property type="match status" value="1"/>
</dbReference>
<feature type="compositionally biased region" description="Polar residues" evidence="7">
    <location>
        <begin position="17"/>
        <end position="28"/>
    </location>
</feature>
<evidence type="ECO:0000313" key="10">
    <source>
        <dbReference type="Proteomes" id="UP000593562"/>
    </source>
</evidence>
<dbReference type="Gene3D" id="1.10.10.60">
    <property type="entry name" value="Homeodomain-like"/>
    <property type="match status" value="2"/>
</dbReference>
<dbReference type="AlphaFoldDB" id="A0A7J7CN51"/>
<evidence type="ECO:0000256" key="3">
    <source>
        <dbReference type="ARBA" id="ARBA00023015"/>
    </source>
</evidence>
<feature type="region of interest" description="Disordered" evidence="7">
    <location>
        <begin position="469"/>
        <end position="534"/>
    </location>
</feature>
<feature type="compositionally biased region" description="Polar residues" evidence="7">
    <location>
        <begin position="359"/>
        <end position="368"/>
    </location>
</feature>
<keyword evidence="2" id="KW-0677">Repeat</keyword>
<keyword evidence="10" id="KW-1185">Reference proteome</keyword>
<evidence type="ECO:0000256" key="2">
    <source>
        <dbReference type="ARBA" id="ARBA00022737"/>
    </source>
</evidence>
<keyword evidence="4" id="KW-0238">DNA-binding</keyword>
<dbReference type="InterPro" id="IPR044822">
    <property type="entry name" value="Myb_DNA-bind_4"/>
</dbReference>
<dbReference type="PANTHER" id="PTHR21654">
    <property type="entry name" value="FI21293P1"/>
    <property type="match status" value="1"/>
</dbReference>
<dbReference type="PANTHER" id="PTHR21654:SF59">
    <property type="entry name" value="TRIHELIX TRANSCRIPTION FACTOR DF1"/>
    <property type="match status" value="1"/>
</dbReference>
<sequence length="534" mass="60395">MLGDSSGVLAPPPLTSGGENQPPLTATTSHHDGLEDKAGDRSNYGGHRWPRQETLALLRIRSDMDLAFREASAKGPLWDEVSRKLAELGYNRSGKKCKEKFENVYKYHKRTKEGRSAKSETKAYRFFDQLQVLENHQSKPRIPESPMSVTNIPPLISQITVPSTTHVSANQATNFTNITSFLPANPPLAPPPMNPLETNVAASFPNISGDLISNSTSSSTSSDVELEGRRGNRKRKWTDFFERLMKGVMEKQEELQKKFLEALDKREQERLVREEAWRLQEMARINREREILAHERSIAASKDAAVMSFLQKIAKQQEQIPGQPQSTQPAPLPVPMPAPPPVALPIVPNRETSRRDNNGESNFVPTSSSRWPKVEVDALIGIRTSLDSKYQDNGPKGPLWEEISAEMRKIGYNRSSKRCKEKWENINKYFKKVKDSNKRRPEDSKTCPYFSQLDALYREKKNKSQVVDHNLSNDQSGTMPQNAVPLMVLPEQQWPPPPQQDLVTEDAESDQNQDEEDDENEADDGGDHFRICSQ</sequence>
<keyword evidence="6" id="KW-0539">Nucleus</keyword>
<dbReference type="GO" id="GO:0005634">
    <property type="term" value="C:nucleus"/>
    <property type="evidence" value="ECO:0007669"/>
    <property type="project" value="UniProtKB-SubCell"/>
</dbReference>
<evidence type="ECO:0000259" key="8">
    <source>
        <dbReference type="PROSITE" id="PS50090"/>
    </source>
</evidence>
<feature type="domain" description="Myb-like" evidence="8">
    <location>
        <begin position="41"/>
        <end position="105"/>
    </location>
</feature>
<feature type="compositionally biased region" description="Basic and acidic residues" evidence="7">
    <location>
        <begin position="525"/>
        <end position="534"/>
    </location>
</feature>
<evidence type="ECO:0000256" key="7">
    <source>
        <dbReference type="SAM" id="MobiDB-lite"/>
    </source>
</evidence>
<evidence type="ECO:0000256" key="5">
    <source>
        <dbReference type="ARBA" id="ARBA00023163"/>
    </source>
</evidence>
<dbReference type="FunFam" id="1.10.10.60:FF:000092">
    <property type="entry name" value="Trihelix transcription factor GT-2"/>
    <property type="match status" value="1"/>
</dbReference>
<feature type="compositionally biased region" description="Pro residues" evidence="7">
    <location>
        <begin position="330"/>
        <end position="343"/>
    </location>
</feature>
<comment type="caution">
    <text evidence="9">The sequence shown here is derived from an EMBL/GenBank/DDBJ whole genome shotgun (WGS) entry which is preliminary data.</text>
</comment>
<evidence type="ECO:0000313" key="9">
    <source>
        <dbReference type="EMBL" id="KAF5735356.1"/>
    </source>
</evidence>
<dbReference type="CDD" id="cd12203">
    <property type="entry name" value="GT1"/>
    <property type="match status" value="2"/>
</dbReference>
<feature type="compositionally biased region" description="Polar residues" evidence="7">
    <location>
        <begin position="469"/>
        <end position="481"/>
    </location>
</feature>
<proteinExistence type="predicted"/>
<dbReference type="Proteomes" id="UP000593562">
    <property type="component" value="Unassembled WGS sequence"/>
</dbReference>
<feature type="compositionally biased region" description="Polar residues" evidence="7">
    <location>
        <begin position="317"/>
        <end position="328"/>
    </location>
</feature>
<feature type="region of interest" description="Disordered" evidence="7">
    <location>
        <begin position="317"/>
        <end position="368"/>
    </location>
</feature>